<keyword evidence="4" id="KW-0410">Iron transport</keyword>
<evidence type="ECO:0000256" key="8">
    <source>
        <dbReference type="ARBA" id="ARBA00023065"/>
    </source>
</evidence>
<evidence type="ECO:0000256" key="13">
    <source>
        <dbReference type="SAM" id="SignalP"/>
    </source>
</evidence>
<evidence type="ECO:0000256" key="1">
    <source>
        <dbReference type="ARBA" id="ARBA00004571"/>
    </source>
</evidence>
<dbReference type="Proteomes" id="UP001317705">
    <property type="component" value="Chromosome"/>
</dbReference>
<evidence type="ECO:0000256" key="6">
    <source>
        <dbReference type="ARBA" id="ARBA00022729"/>
    </source>
</evidence>
<name>A0ABM8EIE8_9BACT</name>
<feature type="signal peptide" evidence="13">
    <location>
        <begin position="1"/>
        <end position="21"/>
    </location>
</feature>
<dbReference type="PANTHER" id="PTHR32552:SF89">
    <property type="entry name" value="CATECHOLATE SIDEROPHORE RECEPTOR FIU"/>
    <property type="match status" value="1"/>
</dbReference>
<evidence type="ECO:0000256" key="7">
    <source>
        <dbReference type="ARBA" id="ARBA00023004"/>
    </source>
</evidence>
<dbReference type="RefSeq" id="WP_282002496.1">
    <property type="nucleotide sequence ID" value="NZ_AP027151.1"/>
</dbReference>
<dbReference type="SUPFAM" id="SSF56935">
    <property type="entry name" value="Porins"/>
    <property type="match status" value="1"/>
</dbReference>
<keyword evidence="2" id="KW-0813">Transport</keyword>
<keyword evidence="3" id="KW-1134">Transmembrane beta strand</keyword>
<evidence type="ECO:0000259" key="14">
    <source>
        <dbReference type="Pfam" id="PF00593"/>
    </source>
</evidence>
<keyword evidence="11" id="KW-0998">Cell outer membrane</keyword>
<evidence type="ECO:0000256" key="2">
    <source>
        <dbReference type="ARBA" id="ARBA00022448"/>
    </source>
</evidence>
<evidence type="ECO:0000256" key="4">
    <source>
        <dbReference type="ARBA" id="ARBA00022496"/>
    </source>
</evidence>
<feature type="region of interest" description="Disordered" evidence="12">
    <location>
        <begin position="216"/>
        <end position="236"/>
    </location>
</feature>
<evidence type="ECO:0000256" key="5">
    <source>
        <dbReference type="ARBA" id="ARBA00022692"/>
    </source>
</evidence>
<keyword evidence="7" id="KW-0408">Iron</keyword>
<reference evidence="15 16" key="1">
    <citation type="submission" date="2022-12" db="EMBL/GenBank/DDBJ databases">
        <title>Polyphasic characterization of Geotalea uranireducens NIT-SL11 newly isolated from a complex of sewage sludge and microbially reduced graphene oxide.</title>
        <authorList>
            <person name="Xie L."/>
            <person name="Yoshida N."/>
            <person name="Meng L."/>
        </authorList>
    </citation>
    <scope>NUCLEOTIDE SEQUENCE [LARGE SCALE GENOMIC DNA]</scope>
    <source>
        <strain evidence="15 16">NIT-SL11</strain>
    </source>
</reference>
<evidence type="ECO:0000256" key="11">
    <source>
        <dbReference type="ARBA" id="ARBA00023237"/>
    </source>
</evidence>
<dbReference type="EMBL" id="AP027151">
    <property type="protein sequence ID" value="BDV42195.1"/>
    <property type="molecule type" value="Genomic_DNA"/>
</dbReference>
<accession>A0ABM8EIE8</accession>
<proteinExistence type="predicted"/>
<feature type="chain" id="PRO_5045822200" evidence="13">
    <location>
        <begin position="22"/>
        <end position="756"/>
    </location>
</feature>
<evidence type="ECO:0000256" key="3">
    <source>
        <dbReference type="ARBA" id="ARBA00022452"/>
    </source>
</evidence>
<organism evidence="15 16">
    <name type="scientific">Geotalea uraniireducens</name>
    <dbReference type="NCBI Taxonomy" id="351604"/>
    <lineage>
        <taxon>Bacteria</taxon>
        <taxon>Pseudomonadati</taxon>
        <taxon>Thermodesulfobacteriota</taxon>
        <taxon>Desulfuromonadia</taxon>
        <taxon>Geobacterales</taxon>
        <taxon>Geobacteraceae</taxon>
        <taxon>Geotalea</taxon>
    </lineage>
</organism>
<comment type="subcellular location">
    <subcellularLocation>
        <location evidence="1">Cell outer membrane</location>
        <topology evidence="1">Multi-pass membrane protein</topology>
    </subcellularLocation>
</comment>
<keyword evidence="8" id="KW-0406">Ion transport</keyword>
<feature type="compositionally biased region" description="Basic and acidic residues" evidence="12">
    <location>
        <begin position="216"/>
        <end position="227"/>
    </location>
</feature>
<keyword evidence="10" id="KW-0472">Membrane</keyword>
<dbReference type="InterPro" id="IPR039426">
    <property type="entry name" value="TonB-dep_rcpt-like"/>
</dbReference>
<keyword evidence="6 13" id="KW-0732">Signal</keyword>
<keyword evidence="5" id="KW-0812">Transmembrane</keyword>
<keyword evidence="15" id="KW-0675">Receptor</keyword>
<sequence>MRLTGRALIPLLLLGGGFAYAGDEPAGLTMEGLTVKGNREAELVDVPAGEPATVSVMPRRTVELLTGPARTNPYRALDLLPSVHSEQADAFGLTVDQNPLRIRGQIGDTFTRLSRTVEGVPLGVNVGQGAMGNLIDLDNLAGLSLVRGAVPVDRGFGFGNTAGALEQSLRWGSALPWLTLLRSDGAEHFNRTFVRLDSGELSTGTRLFASASRSSADKWRGAGDGERSNVSTGLSQPLPGNTSFSLFGVFNTFRQHVYRPLTYAQTQSDGFYRDYDYNGSLATPIGTATALQNINYYDYNRQRFNEYAILSVIEFRPTSDSTLTFKPYYAGSEGYRYFGNGTSSNNAVVNRVDITQAQLGFTAEYALTLGPSRVKVGYWYQDADTMPPPTSQKSYNIAANGLAFKGWGLLTKVEDRIFHEPYLAVSNRFGKLRLDAGVKYVRIELPEVTGYQTTGLGDISYDDALAASSGPAAGLHAAGSTQDAWLPNVGVSYEFDDRTSIRLTYGRNYAEGWLGPLYSTFKSNQSAFTAAGISLQDLWDGVKLELSDNVDLGARFGGDGWYVAPTLFYGAFHDKQVLAYDPRVNASYYQSSAAAQSMGAELEVGLTPLPWLTFFGSASYNRFRFDDDLRTAAGSTVQSAGKQVADAPEWLGKAGLTARLADFSVTPVVRYIGERYGDIENKEAIAAYEVVDLTLEYRRRKVWEFDELTVSLNLLNLFDKRYIGIIKNDQDISESLATSYYPGAPFTVVGSVGIKF</sequence>
<dbReference type="Pfam" id="PF00593">
    <property type="entry name" value="TonB_dep_Rec_b-barrel"/>
    <property type="match status" value="1"/>
</dbReference>
<dbReference type="PANTHER" id="PTHR32552">
    <property type="entry name" value="FERRICHROME IRON RECEPTOR-RELATED"/>
    <property type="match status" value="1"/>
</dbReference>
<evidence type="ECO:0000256" key="9">
    <source>
        <dbReference type="ARBA" id="ARBA00023077"/>
    </source>
</evidence>
<protein>
    <submittedName>
        <fullName evidence="15">TonB-dependent receptor</fullName>
    </submittedName>
</protein>
<evidence type="ECO:0000256" key="10">
    <source>
        <dbReference type="ARBA" id="ARBA00023136"/>
    </source>
</evidence>
<dbReference type="Gene3D" id="2.40.170.20">
    <property type="entry name" value="TonB-dependent receptor, beta-barrel domain"/>
    <property type="match status" value="1"/>
</dbReference>
<evidence type="ECO:0000256" key="12">
    <source>
        <dbReference type="SAM" id="MobiDB-lite"/>
    </source>
</evidence>
<dbReference type="InterPro" id="IPR036942">
    <property type="entry name" value="Beta-barrel_TonB_sf"/>
</dbReference>
<keyword evidence="9" id="KW-0798">TonB box</keyword>
<evidence type="ECO:0000313" key="16">
    <source>
        <dbReference type="Proteomes" id="UP001317705"/>
    </source>
</evidence>
<gene>
    <name evidence="15" type="ORF">GURASL_11180</name>
</gene>
<evidence type="ECO:0000313" key="15">
    <source>
        <dbReference type="EMBL" id="BDV42195.1"/>
    </source>
</evidence>
<feature type="domain" description="TonB-dependent receptor-like beta-barrel" evidence="14">
    <location>
        <begin position="251"/>
        <end position="717"/>
    </location>
</feature>
<keyword evidence="16" id="KW-1185">Reference proteome</keyword>
<dbReference type="InterPro" id="IPR000531">
    <property type="entry name" value="Beta-barrel_TonB"/>
</dbReference>